<evidence type="ECO:0000259" key="1">
    <source>
        <dbReference type="Pfam" id="PF06985"/>
    </source>
</evidence>
<gene>
    <name evidence="2" type="ORF">GLAREA_00583</name>
</gene>
<keyword evidence="3" id="KW-1185">Reference proteome</keyword>
<organism evidence="2 3">
    <name type="scientific">Glarea lozoyensis (strain ATCC 20868 / MF5171)</name>
    <dbReference type="NCBI Taxonomy" id="1116229"/>
    <lineage>
        <taxon>Eukaryota</taxon>
        <taxon>Fungi</taxon>
        <taxon>Dikarya</taxon>
        <taxon>Ascomycota</taxon>
        <taxon>Pezizomycotina</taxon>
        <taxon>Leotiomycetes</taxon>
        <taxon>Helotiales</taxon>
        <taxon>Helotiaceae</taxon>
        <taxon>Glarea</taxon>
    </lineage>
</organism>
<dbReference type="Proteomes" id="UP000016922">
    <property type="component" value="Unassembled WGS sequence"/>
</dbReference>
<dbReference type="InterPro" id="IPR010730">
    <property type="entry name" value="HET"/>
</dbReference>
<dbReference type="OrthoDB" id="194358at2759"/>
<dbReference type="STRING" id="1116229.S3DSM0"/>
<dbReference type="PANTHER" id="PTHR24148">
    <property type="entry name" value="ANKYRIN REPEAT DOMAIN-CONTAINING PROTEIN 39 HOMOLOG-RELATED"/>
    <property type="match status" value="1"/>
</dbReference>
<name>S3DSM0_GLAL2</name>
<dbReference type="OMA" id="YRYVGDI"/>
<evidence type="ECO:0000313" key="3">
    <source>
        <dbReference type="Proteomes" id="UP000016922"/>
    </source>
</evidence>
<dbReference type="RefSeq" id="XP_008083532.1">
    <property type="nucleotide sequence ID" value="XM_008085341.1"/>
</dbReference>
<dbReference type="EMBL" id="KE145367">
    <property type="protein sequence ID" value="EPE29423.1"/>
    <property type="molecule type" value="Genomic_DNA"/>
</dbReference>
<reference evidence="2 3" key="1">
    <citation type="journal article" date="2013" name="BMC Genomics">
        <title>Genomics-driven discovery of the pneumocandin biosynthetic gene cluster in the fungus Glarea lozoyensis.</title>
        <authorList>
            <person name="Chen L."/>
            <person name="Yue Q."/>
            <person name="Zhang X."/>
            <person name="Xiang M."/>
            <person name="Wang C."/>
            <person name="Li S."/>
            <person name="Che Y."/>
            <person name="Ortiz-Lopez F.J."/>
            <person name="Bills G.F."/>
            <person name="Liu X."/>
            <person name="An Z."/>
        </authorList>
    </citation>
    <scope>NUCLEOTIDE SEQUENCE [LARGE SCALE GENOMIC DNA]</scope>
    <source>
        <strain evidence="3">ATCC 20868 / MF5171</strain>
    </source>
</reference>
<accession>S3DSM0</accession>
<dbReference type="AlphaFoldDB" id="S3DSM0"/>
<protein>
    <recommendedName>
        <fullName evidence="1">Heterokaryon incompatibility domain-containing protein</fullName>
    </recommendedName>
</protein>
<dbReference type="InterPro" id="IPR052895">
    <property type="entry name" value="HetReg/Transcr_Mod"/>
</dbReference>
<dbReference type="KEGG" id="glz:GLAREA_00583"/>
<feature type="domain" description="Heterokaryon incompatibility" evidence="1">
    <location>
        <begin position="72"/>
        <end position="212"/>
    </location>
</feature>
<dbReference type="GeneID" id="19459641"/>
<dbReference type="eggNOG" id="ENOG502QTW7">
    <property type="taxonomic scope" value="Eukaryota"/>
</dbReference>
<sequence>MASSSLLPSEIADMRAQPGQNSFNNFLPRYEYSPLDPSTQSIRLLRLFPSKGDDYLMECDIFHTTLDQAPPYIALSYTWGDHSGLKQILVRDKVAPVKSNLWHALQRIRPRSGEPLILWVDAICINQTDVAERSVQTSRMRTIYQNAESVAVWVGLGGSDTKLALHFARRLDLCNKEEASRLIRDPDKKSALVALVTLFRRQYWWRIWVIQEVSVAKKAVVYCGIEAITWSQLDRICDIFKEEEEFLLDLFYKRPSFVRTLIYGGPRGLQLSRYSPHLQAPPLLELLLTHKSKKSTDPKDKVIALVGISQSRESFGPIDYSQSVQQIYTHTARHIITSSQKLDVICVKQNDYVRESLPTWVPDWARPLSTLGGIRLPLGLHHREPKFTAAGDSIAEYEFLKDGYILQAVGFKVDIISTVGMIYKHKGAATSVEPALHVFHDWWNLFAASLSHPQSVSAQATFARSISCGHWAFEEEDGTYEEKLRSIFNLSEALLAGDDVLRIDTPPHTSLASSVVSLVDESDDDQIDVGDKEQIAVAIQASTFMNRRRFFVSSDGVVGLAPWDATEGDMIVVLLGCRQPVILREINGYYKLIGEAYVDGYMDGKALQAADDGRLLKEIFEIH</sequence>
<dbReference type="Pfam" id="PF26639">
    <property type="entry name" value="Het-6_barrel"/>
    <property type="match status" value="1"/>
</dbReference>
<dbReference type="Pfam" id="PF06985">
    <property type="entry name" value="HET"/>
    <property type="match status" value="1"/>
</dbReference>
<proteinExistence type="predicted"/>
<dbReference type="PANTHER" id="PTHR24148:SF73">
    <property type="entry name" value="HET DOMAIN PROTEIN (AFU_ORTHOLOGUE AFUA_8G01020)"/>
    <property type="match status" value="1"/>
</dbReference>
<evidence type="ECO:0000313" key="2">
    <source>
        <dbReference type="EMBL" id="EPE29423.1"/>
    </source>
</evidence>
<dbReference type="HOGENOM" id="CLU_004184_7_2_1"/>